<dbReference type="Proteomes" id="UP000650524">
    <property type="component" value="Unassembled WGS sequence"/>
</dbReference>
<comment type="caution">
    <text evidence="1">The sequence shown here is derived from an EMBL/GenBank/DDBJ whole genome shotgun (WGS) entry which is preliminary data.</text>
</comment>
<dbReference type="EMBL" id="JACNJD010000144">
    <property type="protein sequence ID" value="MBC8176556.1"/>
    <property type="molecule type" value="Genomic_DNA"/>
</dbReference>
<protein>
    <recommendedName>
        <fullName evidence="3">STAS domain-containing protein</fullName>
    </recommendedName>
</protein>
<gene>
    <name evidence="1" type="ORF">H8E19_04050</name>
</gene>
<sequence>MIHINEKHSGWDTVLLGVDGVLDQRSVPVLEEVCHRHLKGQKEIVLDLEGLLHITREGRKFLQEIEDRVGILNVPEFVKLAPRS</sequence>
<evidence type="ECO:0008006" key="3">
    <source>
        <dbReference type="Google" id="ProtNLM"/>
    </source>
</evidence>
<dbReference type="AlphaFoldDB" id="A0A8J6T5I6"/>
<accession>A0A8J6T5I6</accession>
<evidence type="ECO:0000313" key="1">
    <source>
        <dbReference type="EMBL" id="MBC8176556.1"/>
    </source>
</evidence>
<evidence type="ECO:0000313" key="2">
    <source>
        <dbReference type="Proteomes" id="UP000650524"/>
    </source>
</evidence>
<organism evidence="1 2">
    <name type="scientific">Candidatus Desulfacyla euxinica</name>
    <dbReference type="NCBI Taxonomy" id="2841693"/>
    <lineage>
        <taxon>Bacteria</taxon>
        <taxon>Deltaproteobacteria</taxon>
        <taxon>Candidatus Desulfacyla</taxon>
    </lineage>
</organism>
<reference evidence="1 2" key="1">
    <citation type="submission" date="2020-08" db="EMBL/GenBank/DDBJ databases">
        <title>Bridging the membrane lipid divide: bacteria of the FCB group superphylum have the potential to synthesize archaeal ether lipids.</title>
        <authorList>
            <person name="Villanueva L."/>
            <person name="Von Meijenfeldt F.A.B."/>
            <person name="Westbye A.B."/>
            <person name="Yadav S."/>
            <person name="Hopmans E.C."/>
            <person name="Dutilh B.E."/>
            <person name="Sinninghe Damste J.S."/>
        </authorList>
    </citation>
    <scope>NUCLEOTIDE SEQUENCE [LARGE SCALE GENOMIC DNA]</scope>
    <source>
        <strain evidence="1">NIOZ-UU27</strain>
    </source>
</reference>
<dbReference type="InterPro" id="IPR036513">
    <property type="entry name" value="STAS_dom_sf"/>
</dbReference>
<dbReference type="SUPFAM" id="SSF52091">
    <property type="entry name" value="SpoIIaa-like"/>
    <property type="match status" value="1"/>
</dbReference>
<proteinExistence type="predicted"/>
<name>A0A8J6T5I6_9DELT</name>